<proteinExistence type="predicted"/>
<keyword evidence="1" id="KW-0472">Membrane</keyword>
<dbReference type="AlphaFoldDB" id="A0A1M7BN63"/>
<dbReference type="GO" id="GO:0016747">
    <property type="term" value="F:acyltransferase activity, transferring groups other than amino-acyl groups"/>
    <property type="evidence" value="ECO:0007669"/>
    <property type="project" value="InterPro"/>
</dbReference>
<sequence>MSARLSGYRPEIDGLRSIAVLAVVLYHFGLPGLSGGFVGVDVFFVLSGFLIGGILWSELIETGRIRLGAFYLRRIRRLAPAYFAMAVVSFLVAWFVLLPFEFRAFGKALIAATVYLSNVHFYREAGYFDIGAEDKVLLHTWSLAVEEQFYIVLPFALLLLMRWRRALPVLLAGAAILSLLACVRLTGTSPIAAFYLFPFRAWELLAGVLLAIAGHQKNLRWVVHPALSWAGLGLVLAGIVMITPGPGFPGLQALVPVIGTVLILANGRDVNPVNRALSHPAPVFIGVISYSLYLWHWPVLTLSQYWRGGYSGAVEAALWLALAFGLAVLSWRYVERPVRRMRGPATLPLVGGTVLASVALLALGALVWKTDGMAGRFPPFVRTHIEASADFNQDWSRCTVPETGPLAGVETCPIGPDGPPEVLIWGDSHLRAMKEGIESAAFAANRPALVIWNAGCPPLFGVTKTESAATPAQDADCTRATETIRAGLAQIESLKALLLVGRWSYYAEGQGSGLDAHNRITLAPAPDSNLPVRPQHTLFNAALTRTVAELRAQFGPVFVLRQMPEVPDYDSREIARDLAHGRMARDDQSRFVVPRFAAKARAAQAEAPLFALARAGRITLIDGWPRLCDARDCSVMQGGEAWYFDNNHLTNRAAIVLSDLFAPVFATPEVAK</sequence>
<organism evidence="4 5">
    <name type="scientific">Roseovarius marisflavi</name>
    <dbReference type="NCBI Taxonomy" id="1054996"/>
    <lineage>
        <taxon>Bacteria</taxon>
        <taxon>Pseudomonadati</taxon>
        <taxon>Pseudomonadota</taxon>
        <taxon>Alphaproteobacteria</taxon>
        <taxon>Rhodobacterales</taxon>
        <taxon>Roseobacteraceae</taxon>
        <taxon>Roseovarius</taxon>
    </lineage>
</organism>
<dbReference type="InterPro" id="IPR050879">
    <property type="entry name" value="Acyltransferase_3"/>
</dbReference>
<keyword evidence="5" id="KW-1185">Reference proteome</keyword>
<keyword evidence="4" id="KW-0808">Transferase</keyword>
<gene>
    <name evidence="4" type="ORF">SAMN05444414_11940</name>
</gene>
<dbReference type="GO" id="GO:0016787">
    <property type="term" value="F:hydrolase activity"/>
    <property type="evidence" value="ECO:0007669"/>
    <property type="project" value="UniProtKB-KW"/>
</dbReference>
<dbReference type="OrthoDB" id="9796461at2"/>
<feature type="transmembrane region" description="Helical" evidence="1">
    <location>
        <begin position="12"/>
        <end position="30"/>
    </location>
</feature>
<feature type="transmembrane region" description="Helical" evidence="1">
    <location>
        <begin position="167"/>
        <end position="186"/>
    </location>
</feature>
<keyword evidence="4" id="KW-0012">Acyltransferase</keyword>
<dbReference type="InterPro" id="IPR043968">
    <property type="entry name" value="SGNH"/>
</dbReference>
<keyword evidence="1" id="KW-1133">Transmembrane helix</keyword>
<feature type="domain" description="Acyltransferase 3" evidence="2">
    <location>
        <begin position="10"/>
        <end position="328"/>
    </location>
</feature>
<feature type="transmembrane region" description="Helical" evidence="1">
    <location>
        <begin position="78"/>
        <end position="97"/>
    </location>
</feature>
<keyword evidence="1" id="KW-0812">Transmembrane</keyword>
<feature type="domain" description="SGNH" evidence="3">
    <location>
        <begin position="397"/>
        <end position="663"/>
    </location>
</feature>
<dbReference type="Pfam" id="PF19040">
    <property type="entry name" value="SGNH"/>
    <property type="match status" value="1"/>
</dbReference>
<evidence type="ECO:0000256" key="1">
    <source>
        <dbReference type="SAM" id="Phobius"/>
    </source>
</evidence>
<feature type="transmembrane region" description="Helical" evidence="1">
    <location>
        <begin position="316"/>
        <end position="334"/>
    </location>
</feature>
<feature type="transmembrane region" description="Helical" evidence="1">
    <location>
        <begin position="192"/>
        <end position="214"/>
    </location>
</feature>
<dbReference type="InterPro" id="IPR002656">
    <property type="entry name" value="Acyl_transf_3_dom"/>
</dbReference>
<dbReference type="STRING" id="1054996.SAMN05444414_11940"/>
<evidence type="ECO:0000313" key="5">
    <source>
        <dbReference type="Proteomes" id="UP000184191"/>
    </source>
</evidence>
<evidence type="ECO:0000313" key="4">
    <source>
        <dbReference type="EMBL" id="SHL56009.1"/>
    </source>
</evidence>
<dbReference type="EMBL" id="FRBN01000019">
    <property type="protein sequence ID" value="SHL56009.1"/>
    <property type="molecule type" value="Genomic_DNA"/>
</dbReference>
<feature type="transmembrane region" description="Helical" evidence="1">
    <location>
        <begin position="277"/>
        <end position="296"/>
    </location>
</feature>
<feature type="transmembrane region" description="Helical" evidence="1">
    <location>
        <begin position="248"/>
        <end position="265"/>
    </location>
</feature>
<feature type="transmembrane region" description="Helical" evidence="1">
    <location>
        <begin position="141"/>
        <end position="160"/>
    </location>
</feature>
<feature type="transmembrane region" description="Helical" evidence="1">
    <location>
        <begin position="221"/>
        <end position="242"/>
    </location>
</feature>
<evidence type="ECO:0000259" key="2">
    <source>
        <dbReference type="Pfam" id="PF01757"/>
    </source>
</evidence>
<protein>
    <submittedName>
        <fullName evidence="4">Peptidoglycan/LPS O-acetylase OafA/YrhL, contains acyltransferase and SGNH-hydrolase domains</fullName>
    </submittedName>
</protein>
<dbReference type="GO" id="GO:0009103">
    <property type="term" value="P:lipopolysaccharide biosynthetic process"/>
    <property type="evidence" value="ECO:0007669"/>
    <property type="project" value="TreeGrafter"/>
</dbReference>
<evidence type="ECO:0000259" key="3">
    <source>
        <dbReference type="Pfam" id="PF19040"/>
    </source>
</evidence>
<dbReference type="Proteomes" id="UP000184191">
    <property type="component" value="Unassembled WGS sequence"/>
</dbReference>
<dbReference type="PANTHER" id="PTHR23028:SF53">
    <property type="entry name" value="ACYL_TRANSF_3 DOMAIN-CONTAINING PROTEIN"/>
    <property type="match status" value="1"/>
</dbReference>
<dbReference type="Pfam" id="PF01757">
    <property type="entry name" value="Acyl_transf_3"/>
    <property type="match status" value="1"/>
</dbReference>
<dbReference type="GO" id="GO:0016020">
    <property type="term" value="C:membrane"/>
    <property type="evidence" value="ECO:0007669"/>
    <property type="project" value="TreeGrafter"/>
</dbReference>
<dbReference type="RefSeq" id="WP_073199344.1">
    <property type="nucleotide sequence ID" value="NZ_FRBN01000019.1"/>
</dbReference>
<feature type="transmembrane region" description="Helical" evidence="1">
    <location>
        <begin position="346"/>
        <end position="368"/>
    </location>
</feature>
<feature type="transmembrane region" description="Helical" evidence="1">
    <location>
        <begin position="36"/>
        <end position="57"/>
    </location>
</feature>
<accession>A0A1M7BN63</accession>
<dbReference type="PANTHER" id="PTHR23028">
    <property type="entry name" value="ACETYLTRANSFERASE"/>
    <property type="match status" value="1"/>
</dbReference>
<keyword evidence="4" id="KW-0378">Hydrolase</keyword>
<name>A0A1M7BN63_9RHOB</name>
<reference evidence="5" key="1">
    <citation type="submission" date="2016-11" db="EMBL/GenBank/DDBJ databases">
        <authorList>
            <person name="Varghese N."/>
            <person name="Submissions S."/>
        </authorList>
    </citation>
    <scope>NUCLEOTIDE SEQUENCE [LARGE SCALE GENOMIC DNA]</scope>
    <source>
        <strain evidence="5">DSM 29327</strain>
    </source>
</reference>